<keyword evidence="3" id="KW-1185">Reference proteome</keyword>
<dbReference type="EMBL" id="JACYTP010000008">
    <property type="protein sequence ID" value="MBD8513771.1"/>
    <property type="molecule type" value="Genomic_DNA"/>
</dbReference>
<organism evidence="2 3">
    <name type="scientific">Photobacterium arenosum</name>
    <dbReference type="NCBI Taxonomy" id="2774143"/>
    <lineage>
        <taxon>Bacteria</taxon>
        <taxon>Pseudomonadati</taxon>
        <taxon>Pseudomonadota</taxon>
        <taxon>Gammaproteobacteria</taxon>
        <taxon>Vibrionales</taxon>
        <taxon>Vibrionaceae</taxon>
        <taxon>Photobacterium</taxon>
    </lineage>
</organism>
<gene>
    <name evidence="2" type="ORF">IFO68_13900</name>
</gene>
<reference evidence="2 3" key="1">
    <citation type="submission" date="2020-09" db="EMBL/GenBank/DDBJ databases">
        <title>Photobacterium sp. CAU 1568 isolated from sand of Sido Beach.</title>
        <authorList>
            <person name="Kim W."/>
        </authorList>
    </citation>
    <scope>NUCLEOTIDE SEQUENCE [LARGE SCALE GENOMIC DNA]</scope>
    <source>
        <strain evidence="2 3">CAU 1568</strain>
    </source>
</reference>
<evidence type="ECO:0000313" key="3">
    <source>
        <dbReference type="Proteomes" id="UP000649768"/>
    </source>
</evidence>
<protein>
    <recommendedName>
        <fullName evidence="4">DUF3313 domain-containing protein</fullName>
    </recommendedName>
</protein>
<feature type="signal peptide" evidence="1">
    <location>
        <begin position="1"/>
        <end position="20"/>
    </location>
</feature>
<evidence type="ECO:0000256" key="1">
    <source>
        <dbReference type="SAM" id="SignalP"/>
    </source>
</evidence>
<dbReference type="Proteomes" id="UP000649768">
    <property type="component" value="Unassembled WGS sequence"/>
</dbReference>
<accession>A0ABR9BQL3</accession>
<evidence type="ECO:0008006" key="4">
    <source>
        <dbReference type="Google" id="ProtNLM"/>
    </source>
</evidence>
<dbReference type="RefSeq" id="WP_192016452.1">
    <property type="nucleotide sequence ID" value="NZ_JACYTP010000008.1"/>
</dbReference>
<proteinExistence type="predicted"/>
<keyword evidence="1" id="KW-0732">Signal</keyword>
<evidence type="ECO:0000313" key="2">
    <source>
        <dbReference type="EMBL" id="MBD8513771.1"/>
    </source>
</evidence>
<comment type="caution">
    <text evidence="2">The sequence shown here is derived from an EMBL/GenBank/DDBJ whole genome shotgun (WGS) entry which is preliminary data.</text>
</comment>
<name>A0ABR9BQL3_9GAMM</name>
<feature type="chain" id="PRO_5045047061" description="DUF3313 domain-containing protein" evidence="1">
    <location>
        <begin position="21"/>
        <end position="262"/>
    </location>
</feature>
<sequence>MMVKFLFLALSFFIVFNVHAEAGNAHAGYTKIDEVDGKMVSYFNFRAESITENQAITSFYPLSIQSFSNVSQRRKSLTVIAENLSQTASNDYLLQFSNDEIDGDILFFLTYSLGILSTREELVQGVTLTSNDAFRVKAKLNETFQQVSKKLTARNFLSSLTRSKSGNLAVYFDWEGDCSQIEPTTTATIPVNDVDVKMTVWCDAKSNALTATPNSREGLQSVFDIFSMNEWATIQLPQTQHEVRFWVAGFQQSWASANQKDL</sequence>